<reference evidence="2 3" key="1">
    <citation type="submission" date="2024-06" db="EMBL/GenBank/DDBJ databases">
        <title>The Natural Products Discovery Center: Release of the First 8490 Sequenced Strains for Exploring Actinobacteria Biosynthetic Diversity.</title>
        <authorList>
            <person name="Kalkreuter E."/>
            <person name="Kautsar S.A."/>
            <person name="Yang D."/>
            <person name="Bader C.D."/>
            <person name="Teijaro C.N."/>
            <person name="Fluegel L."/>
            <person name="Davis C.M."/>
            <person name="Simpson J.R."/>
            <person name="Lauterbach L."/>
            <person name="Steele A.D."/>
            <person name="Gui C."/>
            <person name="Meng S."/>
            <person name="Li G."/>
            <person name="Viehrig K."/>
            <person name="Ye F."/>
            <person name="Su P."/>
            <person name="Kiefer A.F."/>
            <person name="Nichols A."/>
            <person name="Cepeda A.J."/>
            <person name="Yan W."/>
            <person name="Fan B."/>
            <person name="Jiang Y."/>
            <person name="Adhikari A."/>
            <person name="Zheng C.-J."/>
            <person name="Schuster L."/>
            <person name="Cowan T.M."/>
            <person name="Smanski M.J."/>
            <person name="Chevrette M.G."/>
            <person name="De Carvalho L.P.S."/>
            <person name="Shen B."/>
        </authorList>
    </citation>
    <scope>NUCLEOTIDE SEQUENCE [LARGE SCALE GENOMIC DNA]</scope>
    <source>
        <strain evidence="2 3">NPDC045974</strain>
    </source>
</reference>
<gene>
    <name evidence="2" type="ORF">AB0A88_08430</name>
</gene>
<accession>A0ABV3C5V8</accession>
<keyword evidence="3" id="KW-1185">Reference proteome</keyword>
<dbReference type="RefSeq" id="WP_358469538.1">
    <property type="nucleotide sequence ID" value="NZ_JBEZAE010000003.1"/>
</dbReference>
<dbReference type="EMBL" id="JBEZAE010000003">
    <property type="protein sequence ID" value="MEU7070157.1"/>
    <property type="molecule type" value="Genomic_DNA"/>
</dbReference>
<feature type="domain" description="YokE-like PH" evidence="1">
    <location>
        <begin position="1"/>
        <end position="56"/>
    </location>
</feature>
<dbReference type="InterPro" id="IPR039519">
    <property type="entry name" value="YokE-like_PH"/>
</dbReference>
<protein>
    <submittedName>
        <fullName evidence="2">PH domain-containing protein</fullName>
    </submittedName>
</protein>
<evidence type="ECO:0000313" key="3">
    <source>
        <dbReference type="Proteomes" id="UP001551329"/>
    </source>
</evidence>
<evidence type="ECO:0000259" key="1">
    <source>
        <dbReference type="Pfam" id="PF14470"/>
    </source>
</evidence>
<evidence type="ECO:0000313" key="2">
    <source>
        <dbReference type="EMBL" id="MEU7070157.1"/>
    </source>
</evidence>
<sequence length="60" mass="6858">MALTNMRLVFVRHGMMSQKLEDFPRINISSVQWSAGTLMATLSVFASGNRADIKSWRRSR</sequence>
<dbReference type="Proteomes" id="UP001551329">
    <property type="component" value="Unassembled WGS sequence"/>
</dbReference>
<dbReference type="Pfam" id="PF14470">
    <property type="entry name" value="bPH_3"/>
    <property type="match status" value="1"/>
</dbReference>
<organism evidence="2 3">
    <name type="scientific">Streptomyces narbonensis</name>
    <dbReference type="NCBI Taxonomy" id="67333"/>
    <lineage>
        <taxon>Bacteria</taxon>
        <taxon>Bacillati</taxon>
        <taxon>Actinomycetota</taxon>
        <taxon>Actinomycetes</taxon>
        <taxon>Kitasatosporales</taxon>
        <taxon>Streptomycetaceae</taxon>
        <taxon>Streptomyces</taxon>
    </lineage>
</organism>
<name>A0ABV3C5V8_9ACTN</name>
<proteinExistence type="predicted"/>
<comment type="caution">
    <text evidence="2">The sequence shown here is derived from an EMBL/GenBank/DDBJ whole genome shotgun (WGS) entry which is preliminary data.</text>
</comment>